<keyword evidence="2" id="KW-0698">rRNA processing</keyword>
<dbReference type="OMA" id="MALENEW"/>
<evidence type="ECO:0000313" key="4">
    <source>
        <dbReference type="EMBL" id="OVA03536.1"/>
    </source>
</evidence>
<dbReference type="Proteomes" id="UP000195402">
    <property type="component" value="Unassembled WGS sequence"/>
</dbReference>
<dbReference type="FunCoup" id="A0A200PZA7">
    <property type="interactions" value="1969"/>
</dbReference>
<evidence type="ECO:0000256" key="2">
    <source>
        <dbReference type="ARBA" id="ARBA00022552"/>
    </source>
</evidence>
<evidence type="ECO:0000313" key="5">
    <source>
        <dbReference type="Proteomes" id="UP000195402"/>
    </source>
</evidence>
<dbReference type="Pfam" id="PF10273">
    <property type="entry name" value="WGG"/>
    <property type="match status" value="1"/>
</dbReference>
<evidence type="ECO:0000256" key="3">
    <source>
        <dbReference type="SAM" id="MobiDB-lite"/>
    </source>
</evidence>
<dbReference type="InParanoid" id="A0A200PZA7"/>
<keyword evidence="5" id="KW-1185">Reference proteome</keyword>
<comment type="similarity">
    <text evidence="1">Belongs to the TSR2 family.</text>
</comment>
<dbReference type="OrthoDB" id="263560at2759"/>
<dbReference type="InterPro" id="IPR019398">
    <property type="entry name" value="Pre-rRNA_process_TSR2"/>
</dbReference>
<evidence type="ECO:0000256" key="1">
    <source>
        <dbReference type="ARBA" id="ARBA00006524"/>
    </source>
</evidence>
<accession>A0A200PZA7</accession>
<organism evidence="4 5">
    <name type="scientific">Macleaya cordata</name>
    <name type="common">Five-seeded plume-poppy</name>
    <name type="synonym">Bocconia cordata</name>
    <dbReference type="NCBI Taxonomy" id="56857"/>
    <lineage>
        <taxon>Eukaryota</taxon>
        <taxon>Viridiplantae</taxon>
        <taxon>Streptophyta</taxon>
        <taxon>Embryophyta</taxon>
        <taxon>Tracheophyta</taxon>
        <taxon>Spermatophyta</taxon>
        <taxon>Magnoliopsida</taxon>
        <taxon>Ranunculales</taxon>
        <taxon>Papaveraceae</taxon>
        <taxon>Papaveroideae</taxon>
        <taxon>Macleaya</taxon>
    </lineage>
</organism>
<sequence>MGSVNGDVEVSKQLTPESMPLLADGISVILSRWTGLQLMLSEERYPQQKLERFSHDIFSWFTQSKEPLFIDDLEDILDEGILLAGGDFGDGSIEEVAYNLMVVHEECLQGKCDLIEKLRKSSNSAGAVSQSRQGTIEDDEPTDMVVGDQKPRTTVEAEDMVVDDEQKPRETVEAEEEWTVVSSRRKQKRSSRH</sequence>
<dbReference type="PANTHER" id="PTHR21250">
    <property type="entry name" value="PRE-RRNA-PROCESSING PROTEIN TSR2 HOMOLOG"/>
    <property type="match status" value="1"/>
</dbReference>
<feature type="compositionally biased region" description="Basic residues" evidence="3">
    <location>
        <begin position="183"/>
        <end position="193"/>
    </location>
</feature>
<dbReference type="GO" id="GO:0006364">
    <property type="term" value="P:rRNA processing"/>
    <property type="evidence" value="ECO:0007669"/>
    <property type="project" value="UniProtKB-KW"/>
</dbReference>
<protein>
    <submittedName>
        <fullName evidence="4">Pre-rRNA-processing protein TSR2</fullName>
    </submittedName>
</protein>
<feature type="compositionally biased region" description="Polar residues" evidence="3">
    <location>
        <begin position="123"/>
        <end position="134"/>
    </location>
</feature>
<proteinExistence type="inferred from homology"/>
<name>A0A200PZA7_MACCD</name>
<reference evidence="4 5" key="1">
    <citation type="journal article" date="2017" name="Mol. Plant">
        <title>The Genome of Medicinal Plant Macleaya cordata Provides New Insights into Benzylisoquinoline Alkaloids Metabolism.</title>
        <authorList>
            <person name="Liu X."/>
            <person name="Liu Y."/>
            <person name="Huang P."/>
            <person name="Ma Y."/>
            <person name="Qing Z."/>
            <person name="Tang Q."/>
            <person name="Cao H."/>
            <person name="Cheng P."/>
            <person name="Zheng Y."/>
            <person name="Yuan Z."/>
            <person name="Zhou Y."/>
            <person name="Liu J."/>
            <person name="Tang Z."/>
            <person name="Zhuo Y."/>
            <person name="Zhang Y."/>
            <person name="Yu L."/>
            <person name="Huang J."/>
            <person name="Yang P."/>
            <person name="Peng Q."/>
            <person name="Zhang J."/>
            <person name="Jiang W."/>
            <person name="Zhang Z."/>
            <person name="Lin K."/>
            <person name="Ro D.K."/>
            <person name="Chen X."/>
            <person name="Xiong X."/>
            <person name="Shang Y."/>
            <person name="Huang S."/>
            <person name="Zeng J."/>
        </authorList>
    </citation>
    <scope>NUCLEOTIDE SEQUENCE [LARGE SCALE GENOMIC DNA]</scope>
    <source>
        <strain evidence="5">cv. BLH2017</strain>
        <tissue evidence="4">Root</tissue>
    </source>
</reference>
<comment type="caution">
    <text evidence="4">The sequence shown here is derived from an EMBL/GenBank/DDBJ whole genome shotgun (WGS) entry which is preliminary data.</text>
</comment>
<dbReference type="AlphaFoldDB" id="A0A200PZA7"/>
<dbReference type="STRING" id="56857.A0A200PZA7"/>
<feature type="region of interest" description="Disordered" evidence="3">
    <location>
        <begin position="123"/>
        <end position="193"/>
    </location>
</feature>
<dbReference type="EMBL" id="MVGT01003660">
    <property type="protein sequence ID" value="OVA03536.1"/>
    <property type="molecule type" value="Genomic_DNA"/>
</dbReference>
<gene>
    <name evidence="4" type="ORF">BVC80_1651g40</name>
</gene>